<proteinExistence type="predicted"/>
<dbReference type="Proteomes" id="UP000008386">
    <property type="component" value="Chromosome"/>
</dbReference>
<keyword evidence="3" id="KW-1185">Reference proteome</keyword>
<protein>
    <submittedName>
        <fullName evidence="2">Uncharacterized protein</fullName>
    </submittedName>
</protein>
<keyword evidence="1" id="KW-1133">Transmembrane helix</keyword>
<evidence type="ECO:0000313" key="3">
    <source>
        <dbReference type="Proteomes" id="UP000008386"/>
    </source>
</evidence>
<dbReference type="GeneID" id="10837458"/>
<dbReference type="RefSeq" id="WP_013905625.1">
    <property type="nucleotide sequence ID" value="NC_015680.1"/>
</dbReference>
<dbReference type="OrthoDB" id="101671at2157"/>
<evidence type="ECO:0000256" key="1">
    <source>
        <dbReference type="SAM" id="Phobius"/>
    </source>
</evidence>
<keyword evidence="1" id="KW-0812">Transmembrane</keyword>
<feature type="transmembrane region" description="Helical" evidence="1">
    <location>
        <begin position="120"/>
        <end position="141"/>
    </location>
</feature>
<dbReference type="eggNOG" id="arCOG10269">
    <property type="taxonomic scope" value="Archaea"/>
</dbReference>
<feature type="transmembrane region" description="Helical" evidence="1">
    <location>
        <begin position="94"/>
        <end position="114"/>
    </location>
</feature>
<accession>F8AJC1</accession>
<gene>
    <name evidence="2" type="ordered locus">PYCH_08830</name>
</gene>
<name>F8AJC1_PYRYC</name>
<reference evidence="2 3" key="1">
    <citation type="journal article" date="2011" name="J. Bacteriol.">
        <title>Complete genome sequence of the obligate piezophilic hyperthermophilic archaeon Pyrococcus yayanosii CH1.</title>
        <authorList>
            <person name="Jun X."/>
            <person name="Lupeng L."/>
            <person name="Minjuan X."/>
            <person name="Oger P."/>
            <person name="Fengping W."/>
            <person name="Jebbar M."/>
            <person name="Xiang X."/>
        </authorList>
    </citation>
    <scope>NUCLEOTIDE SEQUENCE [LARGE SCALE GENOMIC DNA]</scope>
    <source>
        <strain evidence="3">CH1 / JCM 16557</strain>
    </source>
</reference>
<feature type="transmembrane region" description="Helical" evidence="1">
    <location>
        <begin position="169"/>
        <end position="187"/>
    </location>
</feature>
<dbReference type="EMBL" id="CP002779">
    <property type="protein sequence ID" value="AEH24568.1"/>
    <property type="molecule type" value="Genomic_DNA"/>
</dbReference>
<evidence type="ECO:0000313" key="2">
    <source>
        <dbReference type="EMBL" id="AEH24568.1"/>
    </source>
</evidence>
<feature type="transmembrane region" description="Helical" evidence="1">
    <location>
        <begin position="36"/>
        <end position="54"/>
    </location>
</feature>
<sequence length="189" mass="20570">MRRLLVFFLLALLLAPLVLADEYGEHGDEYGAGYSELAALGVGLIAVGVVYYSLTKRKLLIAYKKSGKWGFEIRLEHPYVMVTGPVHPLTIHQVFALTGTLLVFLHFFSCYKYGGLAGGTGLAMGIVLVLLNVTGFIGRYIHGKVLLAARKHEGKMAKIAGTLGHWKKVHIALAVLFAILLAIHLATVD</sequence>
<dbReference type="STRING" id="529709.PYCH_08830"/>
<dbReference type="HOGENOM" id="CLU_1438180_0_0_2"/>
<organism evidence="2 3">
    <name type="scientific">Pyrococcus yayanosii (strain CH1 / JCM 16557)</name>
    <dbReference type="NCBI Taxonomy" id="529709"/>
    <lineage>
        <taxon>Archaea</taxon>
        <taxon>Methanobacteriati</taxon>
        <taxon>Methanobacteriota</taxon>
        <taxon>Thermococci</taxon>
        <taxon>Thermococcales</taxon>
        <taxon>Thermococcaceae</taxon>
        <taxon>Pyrococcus</taxon>
    </lineage>
</organism>
<dbReference type="AlphaFoldDB" id="F8AJC1"/>
<dbReference type="KEGG" id="pya:PYCH_08830"/>
<keyword evidence="1" id="KW-0472">Membrane</keyword>